<feature type="compositionally biased region" description="Pro residues" evidence="5">
    <location>
        <begin position="135"/>
        <end position="148"/>
    </location>
</feature>
<evidence type="ECO:0008006" key="8">
    <source>
        <dbReference type="Google" id="ProtNLM"/>
    </source>
</evidence>
<gene>
    <name evidence="6" type="ORF">ASPFODRAFT_712538</name>
</gene>
<evidence type="ECO:0000313" key="6">
    <source>
        <dbReference type="EMBL" id="OJZ88028.1"/>
    </source>
</evidence>
<evidence type="ECO:0000256" key="3">
    <source>
        <dbReference type="ARBA" id="ARBA00022989"/>
    </source>
</evidence>
<sequence length="201" mass="22032">MPLTSTIIAPALDAIEAEFHVTSDVKGSLTVSLFLLTYCLGQLVLAPFSELLGPIAGGYITDYSTWRWAFHATSIFAGNNPNLTMSITRDRRPSPPPPQETSSPTYPSLQRPHTPHPLRASHKHHHTFHLHIPNPNNPLPPHPPPPPHPAHRPSPLSLLRLHLRPRLPHPLDLPHPMEKPNTTCPPAPAPCTTSPRASATS</sequence>
<dbReference type="GO" id="GO:0022857">
    <property type="term" value="F:transmembrane transporter activity"/>
    <property type="evidence" value="ECO:0007669"/>
    <property type="project" value="TreeGrafter"/>
</dbReference>
<name>A0A1M3TME7_ASPLC</name>
<dbReference type="VEuPathDB" id="FungiDB:ASPFODRAFT_712538"/>
<accession>A0A1M3TME7</accession>
<dbReference type="AlphaFoldDB" id="A0A1M3TME7"/>
<organism evidence="6 7">
    <name type="scientific">Aspergillus luchuensis (strain CBS 106.47)</name>
    <dbReference type="NCBI Taxonomy" id="1137211"/>
    <lineage>
        <taxon>Eukaryota</taxon>
        <taxon>Fungi</taxon>
        <taxon>Dikarya</taxon>
        <taxon>Ascomycota</taxon>
        <taxon>Pezizomycotina</taxon>
        <taxon>Eurotiomycetes</taxon>
        <taxon>Eurotiomycetidae</taxon>
        <taxon>Eurotiales</taxon>
        <taxon>Aspergillaceae</taxon>
        <taxon>Aspergillus</taxon>
        <taxon>Aspergillus subgen. Circumdati</taxon>
    </lineage>
</organism>
<evidence type="ECO:0000256" key="5">
    <source>
        <dbReference type="SAM" id="MobiDB-lite"/>
    </source>
</evidence>
<dbReference type="InterPro" id="IPR036259">
    <property type="entry name" value="MFS_trans_sf"/>
</dbReference>
<feature type="region of interest" description="Disordered" evidence="5">
    <location>
        <begin position="81"/>
        <end position="201"/>
    </location>
</feature>
<dbReference type="GO" id="GO:0005886">
    <property type="term" value="C:plasma membrane"/>
    <property type="evidence" value="ECO:0007669"/>
    <property type="project" value="TreeGrafter"/>
</dbReference>
<dbReference type="Gene3D" id="1.20.1720.10">
    <property type="entry name" value="Multidrug resistance protein D"/>
    <property type="match status" value="1"/>
</dbReference>
<dbReference type="Proteomes" id="UP000184063">
    <property type="component" value="Unassembled WGS sequence"/>
</dbReference>
<keyword evidence="4" id="KW-0472">Membrane</keyword>
<feature type="compositionally biased region" description="Low complexity" evidence="5">
    <location>
        <begin position="190"/>
        <end position="201"/>
    </location>
</feature>
<evidence type="ECO:0000256" key="1">
    <source>
        <dbReference type="ARBA" id="ARBA00004141"/>
    </source>
</evidence>
<dbReference type="EMBL" id="KV878239">
    <property type="protein sequence ID" value="OJZ88028.1"/>
    <property type="molecule type" value="Genomic_DNA"/>
</dbReference>
<evidence type="ECO:0000256" key="2">
    <source>
        <dbReference type="ARBA" id="ARBA00022692"/>
    </source>
</evidence>
<dbReference type="PANTHER" id="PTHR23502">
    <property type="entry name" value="MAJOR FACILITATOR SUPERFAMILY"/>
    <property type="match status" value="1"/>
</dbReference>
<proteinExistence type="predicted"/>
<dbReference type="SUPFAM" id="SSF103473">
    <property type="entry name" value="MFS general substrate transporter"/>
    <property type="match status" value="1"/>
</dbReference>
<dbReference type="PANTHER" id="PTHR23502:SF60">
    <property type="entry name" value="MAJOR FACILITATOR SUPERFAMILY (MFS) PROFILE DOMAIN-CONTAINING PROTEIN-RELATED"/>
    <property type="match status" value="1"/>
</dbReference>
<comment type="subcellular location">
    <subcellularLocation>
        <location evidence="1">Membrane</location>
        <topology evidence="1">Multi-pass membrane protein</topology>
    </subcellularLocation>
</comment>
<evidence type="ECO:0000256" key="4">
    <source>
        <dbReference type="ARBA" id="ARBA00023136"/>
    </source>
</evidence>
<keyword evidence="3" id="KW-1133">Transmembrane helix</keyword>
<evidence type="ECO:0000313" key="7">
    <source>
        <dbReference type="Proteomes" id="UP000184063"/>
    </source>
</evidence>
<protein>
    <recommendedName>
        <fullName evidence="8">Major facilitator superfamily (MFS) profile domain-containing protein</fullName>
    </recommendedName>
</protein>
<keyword evidence="2" id="KW-0812">Transmembrane</keyword>
<feature type="compositionally biased region" description="Basic residues" evidence="5">
    <location>
        <begin position="113"/>
        <end position="129"/>
    </location>
</feature>
<reference evidence="7" key="1">
    <citation type="journal article" date="2017" name="Genome Biol.">
        <title>Comparative genomics reveals high biological diversity and specific adaptations in the industrially and medically important fungal genus Aspergillus.</title>
        <authorList>
            <person name="de Vries R.P."/>
            <person name="Riley R."/>
            <person name="Wiebenga A."/>
            <person name="Aguilar-Osorio G."/>
            <person name="Amillis S."/>
            <person name="Uchima C.A."/>
            <person name="Anderluh G."/>
            <person name="Asadollahi M."/>
            <person name="Askin M."/>
            <person name="Barry K."/>
            <person name="Battaglia E."/>
            <person name="Bayram O."/>
            <person name="Benocci T."/>
            <person name="Braus-Stromeyer S.A."/>
            <person name="Caldana C."/>
            <person name="Canovas D."/>
            <person name="Cerqueira G.C."/>
            <person name="Chen F."/>
            <person name="Chen W."/>
            <person name="Choi C."/>
            <person name="Clum A."/>
            <person name="Dos Santos R.A."/>
            <person name="Damasio A.R."/>
            <person name="Diallinas G."/>
            <person name="Emri T."/>
            <person name="Fekete E."/>
            <person name="Flipphi M."/>
            <person name="Freyberg S."/>
            <person name="Gallo A."/>
            <person name="Gournas C."/>
            <person name="Habgood R."/>
            <person name="Hainaut M."/>
            <person name="Harispe M.L."/>
            <person name="Henrissat B."/>
            <person name="Hilden K.S."/>
            <person name="Hope R."/>
            <person name="Hossain A."/>
            <person name="Karabika E."/>
            <person name="Karaffa L."/>
            <person name="Karanyi Z."/>
            <person name="Krasevec N."/>
            <person name="Kuo A."/>
            <person name="Kusch H."/>
            <person name="LaButti K."/>
            <person name="Lagendijk E.L."/>
            <person name="Lapidus A."/>
            <person name="Levasseur A."/>
            <person name="Lindquist E."/>
            <person name="Lipzen A."/>
            <person name="Logrieco A.F."/>
            <person name="MacCabe A."/>
            <person name="Maekelae M.R."/>
            <person name="Malavazi I."/>
            <person name="Melin P."/>
            <person name="Meyer V."/>
            <person name="Mielnichuk N."/>
            <person name="Miskei M."/>
            <person name="Molnar A.P."/>
            <person name="Mule G."/>
            <person name="Ngan C.Y."/>
            <person name="Orejas M."/>
            <person name="Orosz E."/>
            <person name="Ouedraogo J.P."/>
            <person name="Overkamp K.M."/>
            <person name="Park H.-S."/>
            <person name="Perrone G."/>
            <person name="Piumi F."/>
            <person name="Punt P.J."/>
            <person name="Ram A.F."/>
            <person name="Ramon A."/>
            <person name="Rauscher S."/>
            <person name="Record E."/>
            <person name="Riano-Pachon D.M."/>
            <person name="Robert V."/>
            <person name="Roehrig J."/>
            <person name="Ruller R."/>
            <person name="Salamov A."/>
            <person name="Salih N.S."/>
            <person name="Samson R.A."/>
            <person name="Sandor E."/>
            <person name="Sanguinetti M."/>
            <person name="Schuetze T."/>
            <person name="Sepcic K."/>
            <person name="Shelest E."/>
            <person name="Sherlock G."/>
            <person name="Sophianopoulou V."/>
            <person name="Squina F.M."/>
            <person name="Sun H."/>
            <person name="Susca A."/>
            <person name="Todd R.B."/>
            <person name="Tsang A."/>
            <person name="Unkles S.E."/>
            <person name="van de Wiele N."/>
            <person name="van Rossen-Uffink D."/>
            <person name="Oliveira J.V."/>
            <person name="Vesth T.C."/>
            <person name="Visser J."/>
            <person name="Yu J.-H."/>
            <person name="Zhou M."/>
            <person name="Andersen M.R."/>
            <person name="Archer D.B."/>
            <person name="Baker S.E."/>
            <person name="Benoit I."/>
            <person name="Brakhage A.A."/>
            <person name="Braus G.H."/>
            <person name="Fischer R."/>
            <person name="Frisvad J.C."/>
            <person name="Goldman G.H."/>
            <person name="Houbraken J."/>
            <person name="Oakley B."/>
            <person name="Pocsi I."/>
            <person name="Scazzocchio C."/>
            <person name="Seiboth B."/>
            <person name="vanKuyk P.A."/>
            <person name="Wortman J."/>
            <person name="Dyer P.S."/>
            <person name="Grigoriev I.V."/>
        </authorList>
    </citation>
    <scope>NUCLEOTIDE SEQUENCE [LARGE SCALE GENOMIC DNA]</scope>
    <source>
        <strain evidence="7">CBS 106.47</strain>
    </source>
</reference>